<dbReference type="AlphaFoldDB" id="A0A9E8HMY7"/>
<dbReference type="PANTHER" id="PTHR33909:SF1">
    <property type="entry name" value="SEC TRANSLOCON ACCESSORY COMPLEX SUBUNIT YAJC"/>
    <property type="match status" value="1"/>
</dbReference>
<evidence type="ECO:0000256" key="6">
    <source>
        <dbReference type="ARBA" id="ARBA00022692"/>
    </source>
</evidence>
<dbReference type="EMBL" id="CP101527">
    <property type="protein sequence ID" value="UZW75886.1"/>
    <property type="molecule type" value="Genomic_DNA"/>
</dbReference>
<dbReference type="PRINTS" id="PR01853">
    <property type="entry name" value="YAJCTRNLCASE"/>
</dbReference>
<keyword evidence="9" id="KW-0811">Translocation</keyword>
<gene>
    <name evidence="13" type="primary">yajC</name>
    <name evidence="13" type="ORF">NNL22_04700</name>
</gene>
<dbReference type="RefSeq" id="WP_251811635.1">
    <property type="nucleotide sequence ID" value="NZ_JALLLR010000007.1"/>
</dbReference>
<dbReference type="NCBIfam" id="TIGR00739">
    <property type="entry name" value="yajC"/>
    <property type="match status" value="1"/>
</dbReference>
<keyword evidence="14" id="KW-1185">Reference proteome</keyword>
<protein>
    <recommendedName>
        <fullName evidence="3">Sec translocon accessory complex subunit YajC</fullName>
    </recommendedName>
</protein>
<proteinExistence type="inferred from homology"/>
<evidence type="ECO:0000256" key="10">
    <source>
        <dbReference type="ARBA" id="ARBA00023136"/>
    </source>
</evidence>
<evidence type="ECO:0000256" key="7">
    <source>
        <dbReference type="ARBA" id="ARBA00022927"/>
    </source>
</evidence>
<dbReference type="GO" id="GO:0005886">
    <property type="term" value="C:plasma membrane"/>
    <property type="evidence" value="ECO:0007669"/>
    <property type="project" value="UniProtKB-SubCell"/>
</dbReference>
<keyword evidence="10 11" id="KW-0472">Membrane</keyword>
<evidence type="ECO:0000256" key="1">
    <source>
        <dbReference type="ARBA" id="ARBA00004162"/>
    </source>
</evidence>
<dbReference type="Proteomes" id="UP001164472">
    <property type="component" value="Chromosome"/>
</dbReference>
<evidence type="ECO:0000256" key="11">
    <source>
        <dbReference type="SAM" id="Phobius"/>
    </source>
</evidence>
<feature type="signal peptide" evidence="12">
    <location>
        <begin position="1"/>
        <end position="21"/>
    </location>
</feature>
<keyword evidence="8 11" id="KW-1133">Transmembrane helix</keyword>
<evidence type="ECO:0000256" key="3">
    <source>
        <dbReference type="ARBA" id="ARBA00014962"/>
    </source>
</evidence>
<feature type="chain" id="PRO_5038943643" description="Sec translocon accessory complex subunit YajC" evidence="12">
    <location>
        <begin position="22"/>
        <end position="123"/>
    </location>
</feature>
<keyword evidence="7" id="KW-0653">Protein transport</keyword>
<comment type="subcellular location">
    <subcellularLocation>
        <location evidence="1">Cell membrane</location>
        <topology evidence="1">Single-pass membrane protein</topology>
    </subcellularLocation>
</comment>
<organism evidence="13 14">
    <name type="scientific">Alkalimarinus sediminis</name>
    <dbReference type="NCBI Taxonomy" id="1632866"/>
    <lineage>
        <taxon>Bacteria</taxon>
        <taxon>Pseudomonadati</taxon>
        <taxon>Pseudomonadota</taxon>
        <taxon>Gammaproteobacteria</taxon>
        <taxon>Alteromonadales</taxon>
        <taxon>Alteromonadaceae</taxon>
        <taxon>Alkalimarinus</taxon>
    </lineage>
</organism>
<accession>A0A9E8HMY7</accession>
<feature type="transmembrane region" description="Helical" evidence="11">
    <location>
        <begin position="35"/>
        <end position="53"/>
    </location>
</feature>
<reference evidence="13" key="1">
    <citation type="submission" date="2022-07" db="EMBL/GenBank/DDBJ databases">
        <title>Alkalimarinus sp. nov., isolated from gut of a Alitta virens.</title>
        <authorList>
            <person name="Yang A.I."/>
            <person name="Shin N.-R."/>
        </authorList>
    </citation>
    <scope>NUCLEOTIDE SEQUENCE</scope>
    <source>
        <strain evidence="13">FA028</strain>
    </source>
</reference>
<keyword evidence="5" id="KW-1003">Cell membrane</keyword>
<sequence>MGFNVLKIVALLIVAMFPAIASAEAAPAPEGMGAVGQLIFFGGFILIFYFLMWRPQSKRAKEHRDLIGGLSKGDEVIIGGGIAGKIRDVKDDFVTIEVADNVEIKVQKAAVSAALPKGTLKDI</sequence>
<name>A0A9E8HMY7_9ALTE</name>
<evidence type="ECO:0000256" key="12">
    <source>
        <dbReference type="SAM" id="SignalP"/>
    </source>
</evidence>
<dbReference type="InterPro" id="IPR003849">
    <property type="entry name" value="Preprotein_translocase_YajC"/>
</dbReference>
<dbReference type="Pfam" id="PF02699">
    <property type="entry name" value="YajC"/>
    <property type="match status" value="1"/>
</dbReference>
<keyword evidence="12" id="KW-0732">Signal</keyword>
<evidence type="ECO:0000313" key="13">
    <source>
        <dbReference type="EMBL" id="UZW75886.1"/>
    </source>
</evidence>
<dbReference type="GO" id="GO:0015031">
    <property type="term" value="P:protein transport"/>
    <property type="evidence" value="ECO:0007669"/>
    <property type="project" value="UniProtKB-KW"/>
</dbReference>
<evidence type="ECO:0000256" key="5">
    <source>
        <dbReference type="ARBA" id="ARBA00022475"/>
    </source>
</evidence>
<keyword evidence="6 11" id="KW-0812">Transmembrane</keyword>
<evidence type="ECO:0000256" key="8">
    <source>
        <dbReference type="ARBA" id="ARBA00022989"/>
    </source>
</evidence>
<dbReference type="KEGG" id="asem:NNL22_04700"/>
<evidence type="ECO:0000256" key="9">
    <source>
        <dbReference type="ARBA" id="ARBA00023010"/>
    </source>
</evidence>
<evidence type="ECO:0000256" key="4">
    <source>
        <dbReference type="ARBA" id="ARBA00022448"/>
    </source>
</evidence>
<dbReference type="PANTHER" id="PTHR33909">
    <property type="entry name" value="SEC TRANSLOCON ACCESSORY COMPLEX SUBUNIT YAJC"/>
    <property type="match status" value="1"/>
</dbReference>
<dbReference type="SMART" id="SM01323">
    <property type="entry name" value="YajC"/>
    <property type="match status" value="1"/>
</dbReference>
<evidence type="ECO:0000313" key="14">
    <source>
        <dbReference type="Proteomes" id="UP001164472"/>
    </source>
</evidence>
<evidence type="ECO:0000256" key="2">
    <source>
        <dbReference type="ARBA" id="ARBA00006742"/>
    </source>
</evidence>
<comment type="similarity">
    <text evidence="2">Belongs to the YajC family.</text>
</comment>
<keyword evidence="4" id="KW-0813">Transport</keyword>